<reference evidence="5" key="2">
    <citation type="journal article" date="2019" name="Int. J. Syst. Evol. Microbiol.">
        <title>The Global Catalogue of Microorganisms (GCM) 10K type strain sequencing project: providing services to taxonomists for standard genome sequencing and annotation.</title>
        <authorList>
            <consortium name="The Broad Institute Genomics Platform"/>
            <consortium name="The Broad Institute Genome Sequencing Center for Infectious Disease"/>
            <person name="Wu L."/>
            <person name="Ma J."/>
        </authorList>
    </citation>
    <scope>NUCLEOTIDE SEQUENCE [LARGE SCALE GENOMIC DNA]</scope>
    <source>
        <strain evidence="5">CGMCC 1.15644</strain>
    </source>
</reference>
<comment type="caution">
    <text evidence="3">The sequence shown here is derived from an EMBL/GenBank/DDBJ whole genome shotgun (WGS) entry which is preliminary data.</text>
</comment>
<sequence length="293" mass="31854">MKITITGSLGNIGKHLSQILIKEGHDLTVISSNKERKAEIEKIGAKAAIGSVKDLAFLKSVFAGADAVFVMTPPNYGEQNIIQKTIEVGETFKQAIESAGIKRVVMLSSLGADLAAGTGPIVALHQIEQNYKTLNNTFVTFLRPGYFYSNYYRDIPMIKNAGFMGSNYPAETRIPQVHPEHIAAVAAEELIKTGSEYSIRYIASDYISVGEATQAIGQAIGKPDLKWVEFSDEESLSGMKQAGFSNELAALYVEMGSSMRNNLLQADFDKSGAPITGTVKINDFAKEFATHFN</sequence>
<evidence type="ECO:0000313" key="2">
    <source>
        <dbReference type="EMBL" id="GGE41635.1"/>
    </source>
</evidence>
<dbReference type="PANTHER" id="PTHR43162:SF1">
    <property type="entry name" value="PRESTALK A DIFFERENTIATION PROTEIN A"/>
    <property type="match status" value="1"/>
</dbReference>
<evidence type="ECO:0000259" key="1">
    <source>
        <dbReference type="Pfam" id="PF05368"/>
    </source>
</evidence>
<dbReference type="Pfam" id="PF05368">
    <property type="entry name" value="NmrA"/>
    <property type="match status" value="1"/>
</dbReference>
<dbReference type="SUPFAM" id="SSF51735">
    <property type="entry name" value="NAD(P)-binding Rossmann-fold domains"/>
    <property type="match status" value="1"/>
</dbReference>
<evidence type="ECO:0000313" key="5">
    <source>
        <dbReference type="Proteomes" id="UP000622648"/>
    </source>
</evidence>
<feature type="domain" description="NmrA-like" evidence="1">
    <location>
        <begin position="2"/>
        <end position="223"/>
    </location>
</feature>
<dbReference type="AlphaFoldDB" id="A0A4R2HMW0"/>
<dbReference type="EMBL" id="SLWO01000001">
    <property type="protein sequence ID" value="TCO31185.1"/>
    <property type="molecule type" value="Genomic_DNA"/>
</dbReference>
<dbReference type="RefSeq" id="WP_132529323.1">
    <property type="nucleotide sequence ID" value="NZ_BMJO01000001.1"/>
</dbReference>
<accession>A0A4R2HMW0</accession>
<name>A0A4R2HMW0_9SPHI</name>
<reference evidence="3 4" key="3">
    <citation type="submission" date="2019-03" db="EMBL/GenBank/DDBJ databases">
        <title>Genomic Encyclopedia of Type Strains, Phase IV (KMG-IV): sequencing the most valuable type-strain genomes for metagenomic binning, comparative biology and taxonomic classification.</title>
        <authorList>
            <person name="Goeker M."/>
        </authorList>
    </citation>
    <scope>NUCLEOTIDE SEQUENCE [LARGE SCALE GENOMIC DNA]</scope>
    <source>
        <strain evidence="3 4">DSM 103236</strain>
    </source>
</reference>
<reference evidence="2" key="1">
    <citation type="journal article" date="2014" name="Int. J. Syst. Evol. Microbiol.">
        <title>Complete genome of a new Firmicutes species belonging to the dominant human colonic microbiota ('Ruminococcus bicirculans') reveals two chromosomes and a selective capacity to utilize plant glucans.</title>
        <authorList>
            <consortium name="NISC Comparative Sequencing Program"/>
            <person name="Wegmann U."/>
            <person name="Louis P."/>
            <person name="Goesmann A."/>
            <person name="Henrissat B."/>
            <person name="Duncan S.H."/>
            <person name="Flint H.J."/>
        </authorList>
    </citation>
    <scope>NUCLEOTIDE SEQUENCE</scope>
    <source>
        <strain evidence="2">CGMCC 1.15644</strain>
    </source>
</reference>
<organism evidence="3 4">
    <name type="scientific">Pedobacter psychrotolerans</name>
    <dbReference type="NCBI Taxonomy" id="1843235"/>
    <lineage>
        <taxon>Bacteria</taxon>
        <taxon>Pseudomonadati</taxon>
        <taxon>Bacteroidota</taxon>
        <taxon>Sphingobacteriia</taxon>
        <taxon>Sphingobacteriales</taxon>
        <taxon>Sphingobacteriaceae</taxon>
        <taxon>Pedobacter</taxon>
    </lineage>
</organism>
<dbReference type="Gene3D" id="3.40.50.720">
    <property type="entry name" value="NAD(P)-binding Rossmann-like Domain"/>
    <property type="match status" value="1"/>
</dbReference>
<dbReference type="Proteomes" id="UP000295684">
    <property type="component" value="Unassembled WGS sequence"/>
</dbReference>
<dbReference type="PANTHER" id="PTHR43162">
    <property type="match status" value="1"/>
</dbReference>
<evidence type="ECO:0000313" key="4">
    <source>
        <dbReference type="Proteomes" id="UP000295684"/>
    </source>
</evidence>
<dbReference type="Proteomes" id="UP000622648">
    <property type="component" value="Unassembled WGS sequence"/>
</dbReference>
<protein>
    <submittedName>
        <fullName evidence="3">Uncharacterized protein YbjT (DUF2867 family)</fullName>
    </submittedName>
</protein>
<dbReference type="OrthoDB" id="2149806at2"/>
<evidence type="ECO:0000313" key="3">
    <source>
        <dbReference type="EMBL" id="TCO31185.1"/>
    </source>
</evidence>
<dbReference type="InterPro" id="IPR008030">
    <property type="entry name" value="NmrA-like"/>
</dbReference>
<reference evidence="2" key="4">
    <citation type="submission" date="2024-05" db="EMBL/GenBank/DDBJ databases">
        <authorList>
            <person name="Sun Q."/>
            <person name="Zhou Y."/>
        </authorList>
    </citation>
    <scope>NUCLEOTIDE SEQUENCE</scope>
    <source>
        <strain evidence="2">CGMCC 1.15644</strain>
    </source>
</reference>
<keyword evidence="5" id="KW-1185">Reference proteome</keyword>
<dbReference type="InterPro" id="IPR051604">
    <property type="entry name" value="Ergot_Alk_Oxidoreductase"/>
</dbReference>
<dbReference type="Gene3D" id="3.90.25.10">
    <property type="entry name" value="UDP-galactose 4-epimerase, domain 1"/>
    <property type="match status" value="1"/>
</dbReference>
<proteinExistence type="predicted"/>
<gene>
    <name evidence="3" type="ORF">EV200_101633</name>
    <name evidence="2" type="ORF">GCM10011413_04320</name>
</gene>
<dbReference type="InterPro" id="IPR036291">
    <property type="entry name" value="NAD(P)-bd_dom_sf"/>
</dbReference>
<dbReference type="EMBL" id="BMJO01000001">
    <property type="protein sequence ID" value="GGE41635.1"/>
    <property type="molecule type" value="Genomic_DNA"/>
</dbReference>